<dbReference type="OrthoDB" id="3237344at2"/>
<dbReference type="Proteomes" id="UP000236146">
    <property type="component" value="Unassembled WGS sequence"/>
</dbReference>
<sequence length="180" mass="18902">MSVGDIAGLIAAIAFAVLSGSIIYPLIRLGKMFDQVSQTVKESGDHAIPAIDESLTTMKRVNKTLDDVNVITDSTRTTLTNISALTDLYGTFLGKPIIKLASIGYSIKDTFSSFFNKHSDSAESKSSEHVSNAASAVASAVVSAMASAVSSSSKSSDKSDKEDKLSSSHSSLNSSLDNEE</sequence>
<keyword evidence="2" id="KW-0812">Transmembrane</keyword>
<feature type="region of interest" description="Disordered" evidence="1">
    <location>
        <begin position="150"/>
        <end position="180"/>
    </location>
</feature>
<dbReference type="Pfam" id="PF06103">
    <property type="entry name" value="DUF948"/>
    <property type="match status" value="1"/>
</dbReference>
<evidence type="ECO:0000313" key="4">
    <source>
        <dbReference type="Proteomes" id="UP000236146"/>
    </source>
</evidence>
<keyword evidence="2" id="KW-0472">Membrane</keyword>
<feature type="compositionally biased region" description="Basic and acidic residues" evidence="1">
    <location>
        <begin position="155"/>
        <end position="166"/>
    </location>
</feature>
<gene>
    <name evidence="3" type="ORF">BFS05_03540</name>
</gene>
<dbReference type="InterPro" id="IPR009293">
    <property type="entry name" value="UPF0478"/>
</dbReference>
<accession>A0A2K1SUF6</accession>
<protein>
    <submittedName>
        <fullName evidence="3">DUF948 domain-containing protein</fullName>
    </submittedName>
</protein>
<evidence type="ECO:0000313" key="3">
    <source>
        <dbReference type="EMBL" id="PNS43142.1"/>
    </source>
</evidence>
<reference evidence="3 4" key="1">
    <citation type="submission" date="2016-10" db="EMBL/GenBank/DDBJ databases">
        <authorList>
            <person name="Varghese N."/>
        </authorList>
    </citation>
    <scope>NUCLEOTIDE SEQUENCE [LARGE SCALE GENOMIC DNA]</scope>
    <source>
        <strain evidence="3 4">KA00225</strain>
    </source>
</reference>
<dbReference type="EMBL" id="MNLH01000003">
    <property type="protein sequence ID" value="PNS43142.1"/>
    <property type="molecule type" value="Genomic_DNA"/>
</dbReference>
<evidence type="ECO:0000256" key="2">
    <source>
        <dbReference type="SAM" id="Phobius"/>
    </source>
</evidence>
<name>A0A2K1SUF6_GARVA</name>
<organism evidence="3 4">
    <name type="scientific">Gardnerella vaginalis</name>
    <dbReference type="NCBI Taxonomy" id="2702"/>
    <lineage>
        <taxon>Bacteria</taxon>
        <taxon>Bacillati</taxon>
        <taxon>Actinomycetota</taxon>
        <taxon>Actinomycetes</taxon>
        <taxon>Bifidobacteriales</taxon>
        <taxon>Bifidobacteriaceae</taxon>
        <taxon>Gardnerella</taxon>
    </lineage>
</organism>
<evidence type="ECO:0000256" key="1">
    <source>
        <dbReference type="SAM" id="MobiDB-lite"/>
    </source>
</evidence>
<feature type="compositionally biased region" description="Low complexity" evidence="1">
    <location>
        <begin position="167"/>
        <end position="180"/>
    </location>
</feature>
<keyword evidence="2" id="KW-1133">Transmembrane helix</keyword>
<comment type="caution">
    <text evidence="3">The sequence shown here is derived from an EMBL/GenBank/DDBJ whole genome shotgun (WGS) entry which is preliminary data.</text>
</comment>
<dbReference type="AlphaFoldDB" id="A0A2K1SUF6"/>
<feature type="transmembrane region" description="Helical" evidence="2">
    <location>
        <begin position="6"/>
        <end position="27"/>
    </location>
</feature>
<proteinExistence type="predicted"/>